<gene>
    <name evidence="2" type="ORF">C7T94_13695</name>
</gene>
<evidence type="ECO:0000313" key="2">
    <source>
        <dbReference type="EMBL" id="PST83590.1"/>
    </source>
</evidence>
<feature type="signal peptide" evidence="1">
    <location>
        <begin position="1"/>
        <end position="26"/>
    </location>
</feature>
<accession>A0A2T3HMC4</accession>
<organism evidence="2 3">
    <name type="scientific">Pedobacter yulinensis</name>
    <dbReference type="NCBI Taxonomy" id="2126353"/>
    <lineage>
        <taxon>Bacteria</taxon>
        <taxon>Pseudomonadati</taxon>
        <taxon>Bacteroidota</taxon>
        <taxon>Sphingobacteriia</taxon>
        <taxon>Sphingobacteriales</taxon>
        <taxon>Sphingobacteriaceae</taxon>
        <taxon>Pedobacter</taxon>
    </lineage>
</organism>
<comment type="caution">
    <text evidence="2">The sequence shown here is derived from an EMBL/GenBank/DDBJ whole genome shotgun (WGS) entry which is preliminary data.</text>
</comment>
<dbReference type="Proteomes" id="UP000240912">
    <property type="component" value="Unassembled WGS sequence"/>
</dbReference>
<dbReference type="AlphaFoldDB" id="A0A2T3HMC4"/>
<protein>
    <recommendedName>
        <fullName evidence="4">DUF5723 domain-containing protein</fullName>
    </recommendedName>
</protein>
<proteinExistence type="predicted"/>
<evidence type="ECO:0000313" key="3">
    <source>
        <dbReference type="Proteomes" id="UP000240912"/>
    </source>
</evidence>
<keyword evidence="3" id="KW-1185">Reference proteome</keyword>
<name>A0A2T3HMC4_9SPHI</name>
<reference evidence="2 3" key="1">
    <citation type="submission" date="2018-03" db="EMBL/GenBank/DDBJ databases">
        <authorList>
            <person name="Keele B.F."/>
        </authorList>
    </citation>
    <scope>NUCLEOTIDE SEQUENCE [LARGE SCALE GENOMIC DNA]</scope>
    <source>
        <strain evidence="2 3">YL28-9</strain>
    </source>
</reference>
<evidence type="ECO:0000256" key="1">
    <source>
        <dbReference type="SAM" id="SignalP"/>
    </source>
</evidence>
<dbReference type="EMBL" id="PYLS01000005">
    <property type="protein sequence ID" value="PST83590.1"/>
    <property type="molecule type" value="Genomic_DNA"/>
</dbReference>
<feature type="chain" id="PRO_5015432221" description="DUF5723 domain-containing protein" evidence="1">
    <location>
        <begin position="27"/>
        <end position="364"/>
    </location>
</feature>
<dbReference type="RefSeq" id="WP_107215850.1">
    <property type="nucleotide sequence ID" value="NZ_KZ686269.1"/>
</dbReference>
<keyword evidence="1" id="KW-0732">Signal</keyword>
<sequence>MKRKLNRVSGAFTVCLVALLCSALVARPQSKGKVNVGFVYPVSTGGSGSARDTNIFSLHALVGVSGVERGPSFAGLSQVVLKEASGVRVAGLSNHTGGNASGIQFAGLLNTSKDLKGLSVASLANFSGRLDGFQFAGVLNKARETTGTQLAGLSNIAGSVKGLQLAGLTNVAAGDVEGTQISGFLNVARKVKGIQFSAFMNIAEQSDYPVGLINLVRNGEKSLGVSIDETASLMLNFKSGGRVLYGIVALGYNLKNREEVYAFEGGFGAHVLNAKSFRLDLEATAQTLEDFRSGDYMKSSLKVLPSWSFGPMVVFAGPTFNYLNTNTAEGRDLFRHRQHTWNGSEPGNLQALYIGYTAGLQVRL</sequence>
<dbReference type="OrthoDB" id="5505971at2"/>
<evidence type="ECO:0008006" key="4">
    <source>
        <dbReference type="Google" id="ProtNLM"/>
    </source>
</evidence>